<evidence type="ECO:0000256" key="4">
    <source>
        <dbReference type="ARBA" id="ARBA00022842"/>
    </source>
</evidence>
<organism evidence="10 11">
    <name type="scientific">Pelagomonas calceolata</name>
    <dbReference type="NCBI Taxonomy" id="35677"/>
    <lineage>
        <taxon>Eukaryota</taxon>
        <taxon>Sar</taxon>
        <taxon>Stramenopiles</taxon>
        <taxon>Ochrophyta</taxon>
        <taxon>Pelagophyceae</taxon>
        <taxon>Pelagomonadales</taxon>
        <taxon>Pelagomonadaceae</taxon>
        <taxon>Pelagomonas</taxon>
    </lineage>
</organism>
<sequence length="516" mass="58401">MMRRRATLLLQAGVLQALVMPRQPPIKTALRAAPDMEDLTRRVFCSRELNMANIEAVGFDMDYTLAQYNEAFDMLAFEGAKDKLIDMGYPSEEIQKFKFDPLQHTRGLVIDKRRGNILKMDRHKYVRRAYHGTRELSRAERKAQYILDAGATPTFVGNDYVNVDSLFQLVDASLFAQLVDVLDEGGPSYAQAFRDVRHAVDLCHQDGVIKDQVAIEPSKYIIPDDNLVPMLTQYRLAGKKVFLLTNSLFDYTNVVMNFLVGKDVNDRAWVDLFDVVVVGAGKPAFLGDGRRDMLRVDAGTNMGTLHNFVGKPVSEVGGPAFLQREGKIFQSGTWKELHEMLEVGSGSEVLYVGDHMYGDMIRSKRSLGWRTTLIVPELEPELVLDAQLDLPLRHVVAEKEKECEEAELAVQELRLSLLSQGLDFLESDEREALEKAQEESREALKEARDALHRAYHPHWGPLFRSGNQASRFAKQVVDYSCIYTSRASNLLATSPSRTFRPPSDFMPHDDDERPPM</sequence>
<dbReference type="NCBIfam" id="TIGR02244">
    <property type="entry name" value="HAD-IG-Ncltidse"/>
    <property type="match status" value="1"/>
</dbReference>
<feature type="active site" description="Nucleophile" evidence="5">
    <location>
        <position position="60"/>
    </location>
</feature>
<name>A0A8J2T3B0_9STRA</name>
<feature type="binding site" evidence="6">
    <location>
        <position position="62"/>
    </location>
    <ligand>
        <name>GMP</name>
        <dbReference type="ChEBI" id="CHEBI:58115"/>
    </ligand>
</feature>
<protein>
    <recommendedName>
        <fullName evidence="12">5'-nucleotidase</fullName>
    </recommendedName>
</protein>
<proteinExistence type="inferred from homology"/>
<accession>A0A8J2T3B0</accession>
<reference evidence="10" key="1">
    <citation type="submission" date="2021-11" db="EMBL/GenBank/DDBJ databases">
        <authorList>
            <consortium name="Genoscope - CEA"/>
            <person name="William W."/>
        </authorList>
    </citation>
    <scope>NUCLEOTIDE SEQUENCE</scope>
</reference>
<dbReference type="Gene3D" id="3.40.50.1000">
    <property type="entry name" value="HAD superfamily/HAD-like"/>
    <property type="match status" value="1"/>
</dbReference>
<dbReference type="AlphaFoldDB" id="A0A8J2T3B0"/>
<evidence type="ECO:0000256" key="3">
    <source>
        <dbReference type="ARBA" id="ARBA00022801"/>
    </source>
</evidence>
<evidence type="ECO:0000256" key="2">
    <source>
        <dbReference type="ARBA" id="ARBA00022723"/>
    </source>
</evidence>
<dbReference type="Pfam" id="PF05761">
    <property type="entry name" value="5_nucleotid"/>
    <property type="match status" value="1"/>
</dbReference>
<dbReference type="GO" id="GO:0008253">
    <property type="term" value="F:5'-nucleotidase activity"/>
    <property type="evidence" value="ECO:0007669"/>
    <property type="project" value="TreeGrafter"/>
</dbReference>
<feature type="signal peptide" evidence="9">
    <location>
        <begin position="1"/>
        <end position="17"/>
    </location>
</feature>
<keyword evidence="9" id="KW-0732">Signal</keyword>
<evidence type="ECO:0008006" key="12">
    <source>
        <dbReference type="Google" id="ProtNLM"/>
    </source>
</evidence>
<dbReference type="EMBL" id="CAKKNE010000006">
    <property type="protein sequence ID" value="CAH0380141.1"/>
    <property type="molecule type" value="Genomic_DNA"/>
</dbReference>
<feature type="coiled-coil region" evidence="7">
    <location>
        <begin position="396"/>
        <end position="453"/>
    </location>
</feature>
<feature type="active site" description="Proton donor" evidence="5">
    <location>
        <position position="62"/>
    </location>
</feature>
<evidence type="ECO:0000256" key="9">
    <source>
        <dbReference type="SAM" id="SignalP"/>
    </source>
</evidence>
<gene>
    <name evidence="10" type="ORF">PECAL_6P17810</name>
</gene>
<feature type="binding site" evidence="6">
    <location>
        <position position="354"/>
    </location>
    <ligand>
        <name>Mg(2+)</name>
        <dbReference type="ChEBI" id="CHEBI:18420"/>
    </ligand>
</feature>
<keyword evidence="11" id="KW-1185">Reference proteome</keyword>
<keyword evidence="4 6" id="KW-0460">Magnesium</keyword>
<comment type="cofactor">
    <cofactor evidence="6">
        <name>Mg(2+)</name>
        <dbReference type="ChEBI" id="CHEBI:18420"/>
    </cofactor>
    <text evidence="6">Binds 1 Mg(2+) ion per subunit.</text>
</comment>
<evidence type="ECO:0000313" key="11">
    <source>
        <dbReference type="Proteomes" id="UP000789595"/>
    </source>
</evidence>
<dbReference type="Proteomes" id="UP000789595">
    <property type="component" value="Unassembled WGS sequence"/>
</dbReference>
<dbReference type="InterPro" id="IPR008380">
    <property type="entry name" value="HAD-SF_hydro_IG_5-nucl"/>
</dbReference>
<evidence type="ECO:0000256" key="1">
    <source>
        <dbReference type="ARBA" id="ARBA00009589"/>
    </source>
</evidence>
<dbReference type="InterPro" id="IPR016695">
    <property type="entry name" value="Pur_nucleotidase"/>
</dbReference>
<keyword evidence="2 6" id="KW-0479">Metal-binding</keyword>
<dbReference type="OrthoDB" id="10252832at2759"/>
<keyword evidence="3" id="KW-0378">Hydrolase</keyword>
<dbReference type="GO" id="GO:0046872">
    <property type="term" value="F:metal ion binding"/>
    <property type="evidence" value="ECO:0007669"/>
    <property type="project" value="UniProtKB-KW"/>
</dbReference>
<feature type="binding site" evidence="6">
    <location>
        <position position="60"/>
    </location>
    <ligand>
        <name>Mg(2+)</name>
        <dbReference type="ChEBI" id="CHEBI:18420"/>
    </ligand>
</feature>
<dbReference type="PIRSF" id="PIRSF017434">
    <property type="entry name" value="Purine_5'-nucleotidase"/>
    <property type="match status" value="1"/>
</dbReference>
<feature type="region of interest" description="Disordered" evidence="8">
    <location>
        <begin position="493"/>
        <end position="516"/>
    </location>
</feature>
<evidence type="ECO:0000313" key="10">
    <source>
        <dbReference type="EMBL" id="CAH0380141.1"/>
    </source>
</evidence>
<dbReference type="InterPro" id="IPR036412">
    <property type="entry name" value="HAD-like_sf"/>
</dbReference>
<evidence type="ECO:0000256" key="8">
    <source>
        <dbReference type="SAM" id="MobiDB-lite"/>
    </source>
</evidence>
<comment type="similarity">
    <text evidence="1">Belongs to the 5'(3')-deoxyribonucleotidase family.</text>
</comment>
<evidence type="ECO:0000256" key="7">
    <source>
        <dbReference type="SAM" id="Coils"/>
    </source>
</evidence>
<evidence type="ECO:0000256" key="5">
    <source>
        <dbReference type="PIRSR" id="PIRSR017434-1"/>
    </source>
</evidence>
<evidence type="ECO:0000256" key="6">
    <source>
        <dbReference type="PIRSR" id="PIRSR017434-2"/>
    </source>
</evidence>
<comment type="caution">
    <text evidence="10">The sequence shown here is derived from an EMBL/GenBank/DDBJ whole genome shotgun (WGS) entry which is preliminary data.</text>
</comment>
<dbReference type="SUPFAM" id="SSF56784">
    <property type="entry name" value="HAD-like"/>
    <property type="match status" value="1"/>
</dbReference>
<keyword evidence="7" id="KW-0175">Coiled coil</keyword>
<dbReference type="PANTHER" id="PTHR12103">
    <property type="entry name" value="5'-NUCLEOTIDASE DOMAIN-CONTAINING"/>
    <property type="match status" value="1"/>
</dbReference>
<dbReference type="InterPro" id="IPR023214">
    <property type="entry name" value="HAD_sf"/>
</dbReference>
<feature type="compositionally biased region" description="Basic and acidic residues" evidence="8">
    <location>
        <begin position="506"/>
        <end position="516"/>
    </location>
</feature>
<feature type="chain" id="PRO_5035169576" description="5'-nucleotidase" evidence="9">
    <location>
        <begin position="18"/>
        <end position="516"/>
    </location>
</feature>
<dbReference type="PANTHER" id="PTHR12103:SF15">
    <property type="entry name" value="CYTOSOLIC PURINE 5'-NUCLEOTIDASE"/>
    <property type="match status" value="1"/>
</dbReference>